<keyword evidence="1" id="KW-0472">Membrane</keyword>
<protein>
    <recommendedName>
        <fullName evidence="4">DUF4190 domain-containing protein</fullName>
    </recommendedName>
</protein>
<dbReference type="EMBL" id="FNVO01000010">
    <property type="protein sequence ID" value="SEG73341.1"/>
    <property type="molecule type" value="Genomic_DNA"/>
</dbReference>
<evidence type="ECO:0000313" key="3">
    <source>
        <dbReference type="Proteomes" id="UP000236723"/>
    </source>
</evidence>
<evidence type="ECO:0000256" key="1">
    <source>
        <dbReference type="SAM" id="Phobius"/>
    </source>
</evidence>
<evidence type="ECO:0000313" key="2">
    <source>
        <dbReference type="EMBL" id="SEG73341.1"/>
    </source>
</evidence>
<dbReference type="RefSeq" id="WP_103939819.1">
    <property type="nucleotide sequence ID" value="NZ_FNVO01000010.1"/>
</dbReference>
<accession>A0A1H6CK18</accession>
<evidence type="ECO:0008006" key="4">
    <source>
        <dbReference type="Google" id="ProtNLM"/>
    </source>
</evidence>
<dbReference type="AlphaFoldDB" id="A0A1H6CK18"/>
<organism evidence="2 3">
    <name type="scientific">Thermomonospora echinospora</name>
    <dbReference type="NCBI Taxonomy" id="1992"/>
    <lineage>
        <taxon>Bacteria</taxon>
        <taxon>Bacillati</taxon>
        <taxon>Actinomycetota</taxon>
        <taxon>Actinomycetes</taxon>
        <taxon>Streptosporangiales</taxon>
        <taxon>Thermomonosporaceae</taxon>
        <taxon>Thermomonospora</taxon>
    </lineage>
</organism>
<sequence length="123" mass="13066">MTVPGYQRHYAPVRQRRTGMAVTSLVLGLVGLPTLLLCGLGLPLAMAGLVLGVVAASRNTEGRGIALMGIGVSLVTLLVGALGLFWLLSNAAKCADPDRYPTDADRQHCIEREFPFARPQPTP</sequence>
<proteinExistence type="predicted"/>
<name>A0A1H6CK18_9ACTN</name>
<dbReference type="Proteomes" id="UP000236723">
    <property type="component" value="Unassembled WGS sequence"/>
</dbReference>
<gene>
    <name evidence="2" type="ORF">SAMN04489712_11098</name>
</gene>
<feature type="transmembrane region" description="Helical" evidence="1">
    <location>
        <begin position="65"/>
        <end position="88"/>
    </location>
</feature>
<feature type="transmembrane region" description="Helical" evidence="1">
    <location>
        <begin position="20"/>
        <end position="53"/>
    </location>
</feature>
<reference evidence="3" key="1">
    <citation type="submission" date="2016-10" db="EMBL/GenBank/DDBJ databases">
        <authorList>
            <person name="Varghese N."/>
            <person name="Submissions S."/>
        </authorList>
    </citation>
    <scope>NUCLEOTIDE SEQUENCE [LARGE SCALE GENOMIC DNA]</scope>
    <source>
        <strain evidence="3">DSM 43163</strain>
    </source>
</reference>
<keyword evidence="1" id="KW-1133">Transmembrane helix</keyword>
<dbReference type="OrthoDB" id="3482579at2"/>
<keyword evidence="1" id="KW-0812">Transmembrane</keyword>
<keyword evidence="3" id="KW-1185">Reference proteome</keyword>